<dbReference type="PRINTS" id="PR00409">
    <property type="entry name" value="PHDIOXRDTASE"/>
</dbReference>
<name>A0ABS0ETN0_9BURK</name>
<dbReference type="InterPro" id="IPR017938">
    <property type="entry name" value="Riboflavin_synthase-like_b-brl"/>
</dbReference>
<dbReference type="InterPro" id="IPR050415">
    <property type="entry name" value="MRET"/>
</dbReference>
<dbReference type="InterPro" id="IPR012675">
    <property type="entry name" value="Beta-grasp_dom_sf"/>
</dbReference>
<gene>
    <name evidence="3" type="ORF">IXC47_10985</name>
</gene>
<dbReference type="InterPro" id="IPR039261">
    <property type="entry name" value="FNR_nucleotide-bd"/>
</dbReference>
<reference evidence="3 4" key="1">
    <citation type="submission" date="2020-11" db="EMBL/GenBank/DDBJ databases">
        <title>WGS of Herminiimonas contaminans strain Marseille-Q4544 isolated from planarians Schmidtea mediterranea.</title>
        <authorList>
            <person name="Kangale L."/>
        </authorList>
    </citation>
    <scope>NUCLEOTIDE SEQUENCE [LARGE SCALE GENOMIC DNA]</scope>
    <source>
        <strain evidence="3 4">Marseille-Q4544</strain>
    </source>
</reference>
<dbReference type="InterPro" id="IPR036010">
    <property type="entry name" value="2Fe-2S_ferredoxin-like_sf"/>
</dbReference>
<dbReference type="Gene3D" id="3.40.50.80">
    <property type="entry name" value="Nucleotide-binding domain of ferredoxin-NADP reductase (FNR) module"/>
    <property type="match status" value="1"/>
</dbReference>
<dbReference type="Gene3D" id="3.10.20.30">
    <property type="match status" value="1"/>
</dbReference>
<dbReference type="Proteomes" id="UP000657372">
    <property type="component" value="Unassembled WGS sequence"/>
</dbReference>
<dbReference type="InterPro" id="IPR017927">
    <property type="entry name" value="FAD-bd_FR_type"/>
</dbReference>
<dbReference type="RefSeq" id="WP_195875674.1">
    <property type="nucleotide sequence ID" value="NZ_JADOEL010000008.1"/>
</dbReference>
<dbReference type="SUPFAM" id="SSF54292">
    <property type="entry name" value="2Fe-2S ferredoxin-like"/>
    <property type="match status" value="1"/>
</dbReference>
<evidence type="ECO:0000259" key="1">
    <source>
        <dbReference type="PROSITE" id="PS51085"/>
    </source>
</evidence>
<dbReference type="EMBL" id="JADOEL010000008">
    <property type="protein sequence ID" value="MBF8178208.1"/>
    <property type="molecule type" value="Genomic_DNA"/>
</dbReference>
<dbReference type="PROSITE" id="PS51384">
    <property type="entry name" value="FAD_FR"/>
    <property type="match status" value="1"/>
</dbReference>
<feature type="domain" description="2Fe-2S ferredoxin-type" evidence="1">
    <location>
        <begin position="231"/>
        <end position="324"/>
    </location>
</feature>
<dbReference type="CDD" id="cd06185">
    <property type="entry name" value="PDR_like"/>
    <property type="match status" value="1"/>
</dbReference>
<sequence>MKFRDHWVNASVTALENISPSIKLFQITPKNGRASWTPGSNIRIRVRVEDRSEIRTYSLIDTGVEDEHYRIAVRLIEDGQGGSRYMWSLNENDLIEISQPHNHFELSRYSTSYTLVAGGVGITPLVSMAKALSNSDKPVRLIYGVRTRSEAAFGDLLKTWLGERLELSVGDEDGPLDIASIVNSVDKNGELYVCGPIGMLEAISKLWRKSERPLGLLRYETFAASGHYPSQEFMVEIPRLNKLVRVPAHQSMLAALQEAGVELMSDCKRGECGLCVVDVVSTTEPVDHRDVFLSAHQKAENRKLCACVSRSAGGTVTIDTAYRGL</sequence>
<dbReference type="SUPFAM" id="SSF52343">
    <property type="entry name" value="Ferredoxin reductase-like, C-terminal NADP-linked domain"/>
    <property type="match status" value="1"/>
</dbReference>
<organism evidence="3 4">
    <name type="scientific">Herminiimonas contaminans</name>
    <dbReference type="NCBI Taxonomy" id="1111140"/>
    <lineage>
        <taxon>Bacteria</taxon>
        <taxon>Pseudomonadati</taxon>
        <taxon>Pseudomonadota</taxon>
        <taxon>Betaproteobacteria</taxon>
        <taxon>Burkholderiales</taxon>
        <taxon>Oxalobacteraceae</taxon>
        <taxon>Herminiimonas</taxon>
    </lineage>
</organism>
<keyword evidence="4" id="KW-1185">Reference proteome</keyword>
<dbReference type="Gene3D" id="2.40.30.10">
    <property type="entry name" value="Translation factors"/>
    <property type="match status" value="1"/>
</dbReference>
<dbReference type="InterPro" id="IPR006058">
    <property type="entry name" value="2Fe2S_fd_BS"/>
</dbReference>
<protein>
    <submittedName>
        <fullName evidence="3">Oxidoreductase</fullName>
    </submittedName>
</protein>
<dbReference type="InterPro" id="IPR001041">
    <property type="entry name" value="2Fe-2S_ferredoxin-type"/>
</dbReference>
<dbReference type="Pfam" id="PF00970">
    <property type="entry name" value="FAD_binding_6"/>
    <property type="match status" value="1"/>
</dbReference>
<dbReference type="Pfam" id="PF00175">
    <property type="entry name" value="NAD_binding_1"/>
    <property type="match status" value="1"/>
</dbReference>
<dbReference type="CDD" id="cd00207">
    <property type="entry name" value="fer2"/>
    <property type="match status" value="1"/>
</dbReference>
<comment type="caution">
    <text evidence="3">The sequence shown here is derived from an EMBL/GenBank/DDBJ whole genome shotgun (WGS) entry which is preliminary data.</text>
</comment>
<evidence type="ECO:0000313" key="3">
    <source>
        <dbReference type="EMBL" id="MBF8178208.1"/>
    </source>
</evidence>
<dbReference type="PANTHER" id="PTHR47354">
    <property type="entry name" value="NADH OXIDOREDUCTASE HCR"/>
    <property type="match status" value="1"/>
</dbReference>
<dbReference type="PROSITE" id="PS00197">
    <property type="entry name" value="2FE2S_FER_1"/>
    <property type="match status" value="1"/>
</dbReference>
<dbReference type="PANTHER" id="PTHR47354:SF2">
    <property type="entry name" value="BLR2392 PROTEIN"/>
    <property type="match status" value="1"/>
</dbReference>
<feature type="domain" description="FAD-binding FR-type" evidence="2">
    <location>
        <begin position="5"/>
        <end position="107"/>
    </location>
</feature>
<dbReference type="SUPFAM" id="SSF63380">
    <property type="entry name" value="Riboflavin synthase domain-like"/>
    <property type="match status" value="1"/>
</dbReference>
<accession>A0ABS0ETN0</accession>
<proteinExistence type="predicted"/>
<evidence type="ECO:0000259" key="2">
    <source>
        <dbReference type="PROSITE" id="PS51384"/>
    </source>
</evidence>
<dbReference type="Pfam" id="PF00111">
    <property type="entry name" value="Fer2"/>
    <property type="match status" value="1"/>
</dbReference>
<dbReference type="InterPro" id="IPR001433">
    <property type="entry name" value="OxRdtase_FAD/NAD-bd"/>
</dbReference>
<dbReference type="PROSITE" id="PS51085">
    <property type="entry name" value="2FE2S_FER_2"/>
    <property type="match status" value="1"/>
</dbReference>
<dbReference type="InterPro" id="IPR008333">
    <property type="entry name" value="Cbr1-like_FAD-bd_dom"/>
</dbReference>
<evidence type="ECO:0000313" key="4">
    <source>
        <dbReference type="Proteomes" id="UP000657372"/>
    </source>
</evidence>